<protein>
    <submittedName>
        <fullName evidence="2">Uncharacterized protein</fullName>
    </submittedName>
</protein>
<keyword evidence="3" id="KW-1185">Reference proteome</keyword>
<name>A0AAD6D3Y7_9EURO</name>
<organism evidence="2 3">
    <name type="scientific">Penicillium frequentans</name>
    <dbReference type="NCBI Taxonomy" id="3151616"/>
    <lineage>
        <taxon>Eukaryota</taxon>
        <taxon>Fungi</taxon>
        <taxon>Dikarya</taxon>
        <taxon>Ascomycota</taxon>
        <taxon>Pezizomycotina</taxon>
        <taxon>Eurotiomycetes</taxon>
        <taxon>Eurotiomycetidae</taxon>
        <taxon>Eurotiales</taxon>
        <taxon>Aspergillaceae</taxon>
        <taxon>Penicillium</taxon>
    </lineage>
</organism>
<proteinExistence type="predicted"/>
<dbReference type="AlphaFoldDB" id="A0AAD6D3Y7"/>
<accession>A0AAD6D3Y7</accession>
<dbReference type="Proteomes" id="UP001220324">
    <property type="component" value="Unassembled WGS sequence"/>
</dbReference>
<feature type="compositionally biased region" description="Low complexity" evidence="1">
    <location>
        <begin position="10"/>
        <end position="24"/>
    </location>
</feature>
<feature type="region of interest" description="Disordered" evidence="1">
    <location>
        <begin position="37"/>
        <end position="66"/>
    </location>
</feature>
<evidence type="ECO:0000256" key="1">
    <source>
        <dbReference type="SAM" id="MobiDB-lite"/>
    </source>
</evidence>
<dbReference type="EMBL" id="JAQIZZ010000003">
    <property type="protein sequence ID" value="KAJ5547328.1"/>
    <property type="molecule type" value="Genomic_DNA"/>
</dbReference>
<comment type="caution">
    <text evidence="2">The sequence shown here is derived from an EMBL/GenBank/DDBJ whole genome shotgun (WGS) entry which is preliminary data.</text>
</comment>
<feature type="region of interest" description="Disordered" evidence="1">
    <location>
        <begin position="1"/>
        <end position="25"/>
    </location>
</feature>
<evidence type="ECO:0000313" key="3">
    <source>
        <dbReference type="Proteomes" id="UP001220324"/>
    </source>
</evidence>
<reference evidence="2 3" key="1">
    <citation type="journal article" date="2023" name="IMA Fungus">
        <title>Comparative genomic study of the Penicillium genus elucidates a diverse pangenome and 15 lateral gene transfer events.</title>
        <authorList>
            <person name="Petersen C."/>
            <person name="Sorensen T."/>
            <person name="Nielsen M.R."/>
            <person name="Sondergaard T.E."/>
            <person name="Sorensen J.L."/>
            <person name="Fitzpatrick D.A."/>
            <person name="Frisvad J.C."/>
            <person name="Nielsen K.L."/>
        </authorList>
    </citation>
    <scope>NUCLEOTIDE SEQUENCE [LARGE SCALE GENOMIC DNA]</scope>
    <source>
        <strain evidence="2 3">IBT 35679</strain>
    </source>
</reference>
<sequence length="66" mass="7119">MAKSSTDGILVDPPETLETTTDTTNHGCQIELTETLGNVHPDDSDSANLKTFVDTGSTPQAYRKHD</sequence>
<gene>
    <name evidence="2" type="ORF">N7494_004913</name>
</gene>
<evidence type="ECO:0000313" key="2">
    <source>
        <dbReference type="EMBL" id="KAJ5547328.1"/>
    </source>
</evidence>
<feature type="compositionally biased region" description="Polar residues" evidence="1">
    <location>
        <begin position="46"/>
        <end position="60"/>
    </location>
</feature>